<feature type="transmembrane region" description="Helical" evidence="11">
    <location>
        <begin position="612"/>
        <end position="633"/>
    </location>
</feature>
<dbReference type="InterPro" id="IPR017871">
    <property type="entry name" value="ABC_transporter-like_CS"/>
</dbReference>
<keyword evidence="6" id="KW-0547">Nucleotide-binding</keyword>
<dbReference type="InterPro" id="IPR003593">
    <property type="entry name" value="AAA+_ATPase"/>
</dbReference>
<feature type="compositionally biased region" description="Low complexity" evidence="10">
    <location>
        <begin position="167"/>
        <end position="176"/>
    </location>
</feature>
<dbReference type="GO" id="GO:0016020">
    <property type="term" value="C:membrane"/>
    <property type="evidence" value="ECO:0007669"/>
    <property type="project" value="InterPro"/>
</dbReference>
<dbReference type="Gene3D" id="3.40.50.300">
    <property type="entry name" value="P-loop containing nucleotide triphosphate hydrolases"/>
    <property type="match status" value="2"/>
</dbReference>
<feature type="compositionally biased region" description="Basic and acidic residues" evidence="10">
    <location>
        <begin position="253"/>
        <end position="264"/>
    </location>
</feature>
<dbReference type="CDD" id="cd18580">
    <property type="entry name" value="ABC_6TM_ABCC_D2"/>
    <property type="match status" value="1"/>
</dbReference>
<evidence type="ECO:0000259" key="13">
    <source>
        <dbReference type="PROSITE" id="PS50929"/>
    </source>
</evidence>
<proteinExistence type="inferred from homology"/>
<keyword evidence="7" id="KW-0067">ATP-binding</keyword>
<dbReference type="InterPro" id="IPR036640">
    <property type="entry name" value="ABC1_TM_sf"/>
</dbReference>
<keyword evidence="5" id="KW-0677">Repeat</keyword>
<dbReference type="SMART" id="SM00382">
    <property type="entry name" value="AAA"/>
    <property type="match status" value="1"/>
</dbReference>
<evidence type="ECO:0000256" key="3">
    <source>
        <dbReference type="ARBA" id="ARBA00022448"/>
    </source>
</evidence>
<organism evidence="14">
    <name type="scientific">Bicosoecida sp. CB-2014</name>
    <dbReference type="NCBI Taxonomy" id="1486930"/>
    <lineage>
        <taxon>Eukaryota</taxon>
        <taxon>Sar</taxon>
        <taxon>Stramenopiles</taxon>
        <taxon>Bigyra</taxon>
        <taxon>Opalozoa</taxon>
        <taxon>Bicosoecida</taxon>
    </lineage>
</organism>
<dbReference type="SUPFAM" id="SSF90123">
    <property type="entry name" value="ABC transporter transmembrane region"/>
    <property type="match status" value="1"/>
</dbReference>
<dbReference type="PROSITE" id="PS50929">
    <property type="entry name" value="ABC_TM1F"/>
    <property type="match status" value="1"/>
</dbReference>
<dbReference type="GO" id="GO:0016887">
    <property type="term" value="F:ATP hydrolysis activity"/>
    <property type="evidence" value="ECO:0007669"/>
    <property type="project" value="InterPro"/>
</dbReference>
<comment type="similarity">
    <text evidence="2">Belongs to the ABC transporter superfamily. ABCC family. Conjugate transporter (TC 3.A.1.208) subfamily.</text>
</comment>
<feature type="transmembrane region" description="Helical" evidence="11">
    <location>
        <begin position="393"/>
        <end position="415"/>
    </location>
</feature>
<keyword evidence="9 11" id="KW-0472">Membrane</keyword>
<feature type="transmembrane region" description="Helical" evidence="11">
    <location>
        <begin position="341"/>
        <end position="361"/>
    </location>
</feature>
<gene>
    <name evidence="14" type="ORF">BSP0115_LOCUS14145</name>
</gene>
<evidence type="ECO:0000313" key="14">
    <source>
        <dbReference type="EMBL" id="CAD8920883.1"/>
    </source>
</evidence>
<dbReference type="InterPro" id="IPR027417">
    <property type="entry name" value="P-loop_NTPase"/>
</dbReference>
<dbReference type="FunFam" id="3.40.50.300:FF:000074">
    <property type="entry name" value="Multidrug resistance-associated protein 5 isoform 1"/>
    <property type="match status" value="1"/>
</dbReference>
<evidence type="ECO:0000256" key="11">
    <source>
        <dbReference type="SAM" id="Phobius"/>
    </source>
</evidence>
<dbReference type="InterPro" id="IPR044726">
    <property type="entry name" value="ABCC_6TM_D2"/>
</dbReference>
<keyword evidence="3" id="KW-0813">Transport</keyword>
<accession>A0A7S1GAQ9</accession>
<feature type="transmembrane region" description="Helical" evidence="11">
    <location>
        <begin position="472"/>
        <end position="505"/>
    </location>
</feature>
<comment type="subcellular location">
    <subcellularLocation>
        <location evidence="1">Endomembrane system</location>
        <topology evidence="1">Multi-pass membrane protein</topology>
    </subcellularLocation>
</comment>
<dbReference type="InterPro" id="IPR011527">
    <property type="entry name" value="ABC1_TM_dom"/>
</dbReference>
<dbReference type="FunFam" id="1.20.1560.10:FF:000010">
    <property type="entry name" value="Multidrug resistance-associated ABC transporter"/>
    <property type="match status" value="1"/>
</dbReference>
<feature type="compositionally biased region" description="Basic and acidic residues" evidence="10">
    <location>
        <begin position="230"/>
        <end position="240"/>
    </location>
</feature>
<evidence type="ECO:0000256" key="8">
    <source>
        <dbReference type="ARBA" id="ARBA00022989"/>
    </source>
</evidence>
<dbReference type="Gene3D" id="1.20.1560.10">
    <property type="entry name" value="ABC transporter type 1, transmembrane domain"/>
    <property type="match status" value="1"/>
</dbReference>
<dbReference type="PROSITE" id="PS00211">
    <property type="entry name" value="ABC_TRANSPORTER_1"/>
    <property type="match status" value="1"/>
</dbReference>
<feature type="transmembrane region" description="Helical" evidence="11">
    <location>
        <begin position="582"/>
        <end position="600"/>
    </location>
</feature>
<dbReference type="PROSITE" id="PS50893">
    <property type="entry name" value="ABC_TRANSPORTER_2"/>
    <property type="match status" value="1"/>
</dbReference>
<feature type="transmembrane region" description="Helical" evidence="11">
    <location>
        <begin position="435"/>
        <end position="452"/>
    </location>
</feature>
<feature type="domain" description="ABC transmembrane type-1" evidence="13">
    <location>
        <begin position="352"/>
        <end position="635"/>
    </location>
</feature>
<evidence type="ECO:0000256" key="10">
    <source>
        <dbReference type="SAM" id="MobiDB-lite"/>
    </source>
</evidence>
<dbReference type="InterPro" id="IPR050173">
    <property type="entry name" value="ABC_transporter_C-like"/>
</dbReference>
<feature type="compositionally biased region" description="Basic residues" evidence="10">
    <location>
        <begin position="269"/>
        <end position="282"/>
    </location>
</feature>
<dbReference type="GO" id="GO:0140359">
    <property type="term" value="F:ABC-type transporter activity"/>
    <property type="evidence" value="ECO:0007669"/>
    <property type="project" value="InterPro"/>
</dbReference>
<keyword evidence="4 11" id="KW-0812">Transmembrane</keyword>
<reference evidence="14" key="1">
    <citation type="submission" date="2021-01" db="EMBL/GenBank/DDBJ databases">
        <authorList>
            <person name="Corre E."/>
            <person name="Pelletier E."/>
            <person name="Niang G."/>
            <person name="Scheremetjew M."/>
            <person name="Finn R."/>
            <person name="Kale V."/>
            <person name="Holt S."/>
            <person name="Cochrane G."/>
            <person name="Meng A."/>
            <person name="Brown T."/>
            <person name="Cohen L."/>
        </authorList>
    </citation>
    <scope>NUCLEOTIDE SEQUENCE</scope>
    <source>
        <strain evidence="14">Ms1</strain>
    </source>
</reference>
<dbReference type="EMBL" id="HBFS01021146">
    <property type="protein sequence ID" value="CAD8920883.1"/>
    <property type="molecule type" value="Transcribed_RNA"/>
</dbReference>
<evidence type="ECO:0000256" key="1">
    <source>
        <dbReference type="ARBA" id="ARBA00004127"/>
    </source>
</evidence>
<evidence type="ECO:0000256" key="9">
    <source>
        <dbReference type="ARBA" id="ARBA00023136"/>
    </source>
</evidence>
<evidence type="ECO:0000256" key="5">
    <source>
        <dbReference type="ARBA" id="ARBA00022737"/>
    </source>
</evidence>
<dbReference type="PANTHER" id="PTHR24223">
    <property type="entry name" value="ATP-BINDING CASSETTE SUB-FAMILY C"/>
    <property type="match status" value="1"/>
</dbReference>
<dbReference type="InterPro" id="IPR003439">
    <property type="entry name" value="ABC_transporter-like_ATP-bd"/>
</dbReference>
<name>A0A7S1GAQ9_9STRA</name>
<sequence>MYYVPQTAWILNATVRDNITFGTPYDARRFKKVVEACGLGDDLAMLPAGADTEVGERGITLSGGQKQRLSIARSIYGKGSDDGGLYLFDDPLSACDVHVGQHIFDSVIKGELARCTRVLVLNQLHFLQHADHIVVLRKGRIADQGSFADLVERGVEFAQLVGASDASDVSDSASSDGEGEADTAGEVAGASAPTAVPTIAETEAVDVSAADGDGVAAAGVVVSVADGDGGEEKAVRDRARSSSAKPRKHGHRDRSTSRARRSSESRSTSRPHGRRRKDRSRNRSASSSGSAVRQMRAASGDGNVAMHVDGGQADITKADGTLVEEEERSYGGVKMDVYKHYLGAFGGVPFGVLVMFLYLLVQVSVVGSDVWLSKWSQAAGEAAQDGSVVDTDFFLAGFACFVFGNGILSVIKGIFYAGATTRAAATMHEKVIRRVLRAPVAWFDVTPTGRILNRLGRDLERVDGELPAVQNTYITIVLVLIGYLVTISAIVPEFMILLLFILIAYRRIQFYYRGSAVELQRLEAVSRSPVFQWFGEAIAGTATIRAYAQTARFEKELDRRADDYHRAARSESFAGFWLQQRLQLLGALTISFVCLLLMLASDALPPGFAGLAFTYALECTSFFGFVVLVGTFFETRMNAVDRLREYSLVPQEAAAEIPGTPPSGWPSAGAIEFRNFSMRYRPGLPLVVKDINLTIKAGEKIGIVGRTGAGKSSLSSSLLRMCEAASGSILIDGVNIAEIGLDSLRRAVEFLPQDPTLFAGTVRSNLDPFREFTDDELWTALKLVNVDARVRALGKGLESEVSAGGSNLSVGERQLMCMARSLLRQPRVLVMDESTASVDEATDALLQTTVRQAFAKTTVLAIAHRLLTIADSDRVLVLDEGRVAQFASPHELLSTPGIFQSMVDGSGDAAKVRQMAADKAAGKSAWGAGAAHKHA</sequence>
<evidence type="ECO:0000256" key="4">
    <source>
        <dbReference type="ARBA" id="ARBA00022692"/>
    </source>
</evidence>
<feature type="region of interest" description="Disordered" evidence="10">
    <location>
        <begin position="229"/>
        <end position="310"/>
    </location>
</feature>
<evidence type="ECO:0000256" key="6">
    <source>
        <dbReference type="ARBA" id="ARBA00022741"/>
    </source>
</evidence>
<feature type="domain" description="ABC transporter" evidence="12">
    <location>
        <begin position="671"/>
        <end position="905"/>
    </location>
</feature>
<feature type="region of interest" description="Disordered" evidence="10">
    <location>
        <begin position="167"/>
        <end position="193"/>
    </location>
</feature>
<evidence type="ECO:0000259" key="12">
    <source>
        <dbReference type="PROSITE" id="PS50893"/>
    </source>
</evidence>
<evidence type="ECO:0000256" key="2">
    <source>
        <dbReference type="ARBA" id="ARBA00009726"/>
    </source>
</evidence>
<evidence type="ECO:0000256" key="7">
    <source>
        <dbReference type="ARBA" id="ARBA00022840"/>
    </source>
</evidence>
<keyword evidence="8 11" id="KW-1133">Transmembrane helix</keyword>
<dbReference type="CDD" id="cd03244">
    <property type="entry name" value="ABCC_MRP_domain2"/>
    <property type="match status" value="1"/>
</dbReference>
<dbReference type="GO" id="GO:0012505">
    <property type="term" value="C:endomembrane system"/>
    <property type="evidence" value="ECO:0007669"/>
    <property type="project" value="UniProtKB-SubCell"/>
</dbReference>
<dbReference type="Pfam" id="PF00005">
    <property type="entry name" value="ABC_tran"/>
    <property type="match status" value="2"/>
</dbReference>
<dbReference type="SUPFAM" id="SSF52540">
    <property type="entry name" value="P-loop containing nucleoside triphosphate hydrolases"/>
    <property type="match status" value="2"/>
</dbReference>
<dbReference type="Pfam" id="PF00664">
    <property type="entry name" value="ABC_membrane"/>
    <property type="match status" value="1"/>
</dbReference>
<protein>
    <submittedName>
        <fullName evidence="14">Uncharacterized protein</fullName>
    </submittedName>
</protein>
<dbReference type="AlphaFoldDB" id="A0A7S1GAQ9"/>
<dbReference type="GO" id="GO:0005524">
    <property type="term" value="F:ATP binding"/>
    <property type="evidence" value="ECO:0007669"/>
    <property type="project" value="UniProtKB-KW"/>
</dbReference>